<evidence type="ECO:0008006" key="4">
    <source>
        <dbReference type="Google" id="ProtNLM"/>
    </source>
</evidence>
<dbReference type="EMBL" id="JASCZI010000122">
    <property type="protein sequence ID" value="MED6109015.1"/>
    <property type="molecule type" value="Genomic_DNA"/>
</dbReference>
<dbReference type="Proteomes" id="UP001341840">
    <property type="component" value="Unassembled WGS sequence"/>
</dbReference>
<evidence type="ECO:0000256" key="1">
    <source>
        <dbReference type="SAM" id="MobiDB-lite"/>
    </source>
</evidence>
<accession>A0ABU6QAS8</accession>
<keyword evidence="3" id="KW-1185">Reference proteome</keyword>
<comment type="caution">
    <text evidence="2">The sequence shown here is derived from an EMBL/GenBank/DDBJ whole genome shotgun (WGS) entry which is preliminary data.</text>
</comment>
<reference evidence="2 3" key="1">
    <citation type="journal article" date="2023" name="Plants (Basel)">
        <title>Bridging the Gap: Combining Genomics and Transcriptomics Approaches to Understand Stylosanthes scabra, an Orphan Legume from the Brazilian Caatinga.</title>
        <authorList>
            <person name="Ferreira-Neto J.R.C."/>
            <person name="da Silva M.D."/>
            <person name="Binneck E."/>
            <person name="de Melo N.F."/>
            <person name="da Silva R.H."/>
            <person name="de Melo A.L.T.M."/>
            <person name="Pandolfi V."/>
            <person name="Bustamante F.O."/>
            <person name="Brasileiro-Vidal A.C."/>
            <person name="Benko-Iseppon A.M."/>
        </authorList>
    </citation>
    <scope>NUCLEOTIDE SEQUENCE [LARGE SCALE GENOMIC DNA]</scope>
    <source>
        <tissue evidence="2">Leaves</tissue>
    </source>
</reference>
<gene>
    <name evidence="2" type="ORF">PIB30_029750</name>
</gene>
<sequence length="107" mass="11823">MLKRADIGGKNAAQGKLGANWEGPYQVVKVLRKGAYKLCTVEGAEVLRTWHITNLKGKRTKSPGAKTKALKPTQRATYKVVETNTMAPHRTDHPVLSCEKQTSHANR</sequence>
<name>A0ABU6QAS8_9FABA</name>
<proteinExistence type="predicted"/>
<protein>
    <recommendedName>
        <fullName evidence="4">Reverse transcriptase domain-containing protein</fullName>
    </recommendedName>
</protein>
<evidence type="ECO:0000313" key="3">
    <source>
        <dbReference type="Proteomes" id="UP001341840"/>
    </source>
</evidence>
<feature type="region of interest" description="Disordered" evidence="1">
    <location>
        <begin position="84"/>
        <end position="107"/>
    </location>
</feature>
<organism evidence="2 3">
    <name type="scientific">Stylosanthes scabra</name>
    <dbReference type="NCBI Taxonomy" id="79078"/>
    <lineage>
        <taxon>Eukaryota</taxon>
        <taxon>Viridiplantae</taxon>
        <taxon>Streptophyta</taxon>
        <taxon>Embryophyta</taxon>
        <taxon>Tracheophyta</taxon>
        <taxon>Spermatophyta</taxon>
        <taxon>Magnoliopsida</taxon>
        <taxon>eudicotyledons</taxon>
        <taxon>Gunneridae</taxon>
        <taxon>Pentapetalae</taxon>
        <taxon>rosids</taxon>
        <taxon>fabids</taxon>
        <taxon>Fabales</taxon>
        <taxon>Fabaceae</taxon>
        <taxon>Papilionoideae</taxon>
        <taxon>50 kb inversion clade</taxon>
        <taxon>dalbergioids sensu lato</taxon>
        <taxon>Dalbergieae</taxon>
        <taxon>Pterocarpus clade</taxon>
        <taxon>Stylosanthes</taxon>
    </lineage>
</organism>
<evidence type="ECO:0000313" key="2">
    <source>
        <dbReference type="EMBL" id="MED6109015.1"/>
    </source>
</evidence>